<dbReference type="InterPro" id="IPR020988">
    <property type="entry name" value="Pept_U32_collagenase"/>
</dbReference>
<dbReference type="PANTHER" id="PTHR30217">
    <property type="entry name" value="PEPTIDASE U32 FAMILY"/>
    <property type="match status" value="1"/>
</dbReference>
<dbReference type="InterPro" id="IPR051454">
    <property type="entry name" value="RNA/ubiquinone_mod_enzymes"/>
</dbReference>
<dbReference type="PANTHER" id="PTHR30217:SF10">
    <property type="entry name" value="23S RRNA 5-HYDROXYCYTIDINE C2501 SYNTHASE"/>
    <property type="match status" value="1"/>
</dbReference>
<feature type="domain" description="Peptidase U32 collagenase" evidence="1">
    <location>
        <begin position="392"/>
        <end position="512"/>
    </location>
</feature>
<dbReference type="PROSITE" id="PS01276">
    <property type="entry name" value="PEPTIDASE_U32"/>
    <property type="match status" value="1"/>
</dbReference>
<name>A0A212LRI4_9FIRM</name>
<reference evidence="2" key="1">
    <citation type="submission" date="2016-08" db="EMBL/GenBank/DDBJ databases">
        <authorList>
            <person name="Seilhamer J.J."/>
        </authorList>
    </citation>
    <scope>NUCLEOTIDE SEQUENCE</scope>
    <source>
        <strain evidence="2">86</strain>
    </source>
</reference>
<organism evidence="2">
    <name type="scientific">uncultured Sporomusa sp</name>
    <dbReference type="NCBI Taxonomy" id="307249"/>
    <lineage>
        <taxon>Bacteria</taxon>
        <taxon>Bacillati</taxon>
        <taxon>Bacillota</taxon>
        <taxon>Negativicutes</taxon>
        <taxon>Selenomonadales</taxon>
        <taxon>Sporomusaceae</taxon>
        <taxon>Sporomusa</taxon>
        <taxon>environmental samples</taxon>
    </lineage>
</organism>
<evidence type="ECO:0000313" key="2">
    <source>
        <dbReference type="EMBL" id="SCM80214.1"/>
    </source>
</evidence>
<dbReference type="Gene3D" id="2.40.30.10">
    <property type="entry name" value="Translation factors"/>
    <property type="match status" value="1"/>
</dbReference>
<dbReference type="Pfam" id="PF12392">
    <property type="entry name" value="DUF3656"/>
    <property type="match status" value="1"/>
</dbReference>
<sequence length="830" mass="91659">MIELLAPVGSKEALIAAVESGANAVYLGGKMFGARHYAPNFTDEELTEAVRFAHLRGVAVLVTVNTLLDDSELPLLVDYLRHLYEIGVDAIIVQDLGVAVVAKKVVPNLPLHASTQMTAHNLAGVDFLAAMGFKRVVLARELSLADIEYICKHATVEIETFIHGALCISYSGQCLMSSLIGGRSGNRGRCAQPCRLPYTLVDAAGNDALQQADAGAYLLSPKDFNTIEVLPQLIEAGVTSFKIEGRMKRPEYVAVVVDAYRRSIDSYQAHQSDYTVSEQDKKDLAQIFNRDFTTAHLYGKNGRAMMSDRRPNNRGVRVGRVLEYKPANKTAVIKLDESLAIGDIVEFWVKVGGRVNVTITAMTVDGKAVTEAKAHTAVTIPVSSPVRDNDRVFKVFDAALMERARACFNRADAFRRIPVDAAVTVAEGSPLVITLQDSERFTGQAATAFIAEKALKRPLTPDTVMKQIERLGTTVFSLRQLDCQIQDEVMVPVSEINDARRRAVEALETARLARFYRQPLPQDKSIVSIQPQARTVNPENRPELVVNVDAVDKVRAAVDNGADIVMFGGECFGNRPLAAEDYHAAAAYCHSHGRKIILNTPRLLNQRQMQELQAQIALFNEINPMAIGVGNIGTLHLFRDRIPLHGDYPLNIYNSVAAGYVSNAGLASLTLSPELNFAQIEELAAKKLAPIECLVHGYLTLMISDYCLLGSFLGGSDIQKCGKACLRGQFWLKDRMNELFPVATDQFCRMHILNAKELSMLPHVPRLMRAGISRLRFEAKYSPVQEVARVTRLYRELIDQGERHPLLVQDKITAAEHENITRGHYFRGVL</sequence>
<dbReference type="AlphaFoldDB" id="A0A212LRI4"/>
<dbReference type="EMBL" id="FMJE01000003">
    <property type="protein sequence ID" value="SCM80214.1"/>
    <property type="molecule type" value="Genomic_DNA"/>
</dbReference>
<protein>
    <submittedName>
        <fullName evidence="2">Collagenase</fullName>
    </submittedName>
</protein>
<dbReference type="Pfam" id="PF01136">
    <property type="entry name" value="Peptidase_U32"/>
    <property type="match status" value="2"/>
</dbReference>
<evidence type="ECO:0000259" key="1">
    <source>
        <dbReference type="Pfam" id="PF12392"/>
    </source>
</evidence>
<proteinExistence type="predicted"/>
<gene>
    <name evidence="2" type="ORF">KL86SPO_30392</name>
</gene>
<accession>A0A212LRI4</accession>
<dbReference type="InterPro" id="IPR001539">
    <property type="entry name" value="Peptidase_U32"/>
</dbReference>